<proteinExistence type="inferred from homology"/>
<comment type="similarity">
    <text evidence="2">In the central section; belongs to the 3-hydroxyacyl-CoA dehydrogenase family.</text>
</comment>
<name>A0A429YUL3_9HYPH</name>
<comment type="pathway">
    <text evidence="1">Lipid metabolism; fatty acid beta-oxidation.</text>
</comment>
<keyword evidence="7" id="KW-0443">Lipid metabolism</keyword>
<keyword evidence="8" id="KW-0456">Lyase</keyword>
<feature type="domain" description="3-hydroxyacyl-CoA dehydrogenase NAD binding" evidence="12">
    <location>
        <begin position="306"/>
        <end position="483"/>
    </location>
</feature>
<dbReference type="SUPFAM" id="SSF52096">
    <property type="entry name" value="ClpP/crotonase"/>
    <property type="match status" value="1"/>
</dbReference>
<dbReference type="InterPro" id="IPR036291">
    <property type="entry name" value="NAD(P)-bd_dom_sf"/>
</dbReference>
<comment type="caution">
    <text evidence="13">The sequence shown here is derived from an EMBL/GenBank/DDBJ whole genome shotgun (WGS) entry which is preliminary data.</text>
</comment>
<dbReference type="Gene3D" id="1.10.1040.50">
    <property type="match status" value="1"/>
</dbReference>
<dbReference type="GO" id="GO:0016509">
    <property type="term" value="F:long-chain (3S)-3-hydroxyacyl-CoA dehydrogenase (NAD+) activity"/>
    <property type="evidence" value="ECO:0007669"/>
    <property type="project" value="TreeGrafter"/>
</dbReference>
<evidence type="ECO:0000256" key="3">
    <source>
        <dbReference type="ARBA" id="ARBA00022832"/>
    </source>
</evidence>
<dbReference type="InterPro" id="IPR008927">
    <property type="entry name" value="6-PGluconate_DH-like_C_sf"/>
</dbReference>
<evidence type="ECO:0000313" key="14">
    <source>
        <dbReference type="Proteomes" id="UP000278398"/>
    </source>
</evidence>
<evidence type="ECO:0000256" key="8">
    <source>
        <dbReference type="ARBA" id="ARBA00023239"/>
    </source>
</evidence>
<evidence type="ECO:0000259" key="12">
    <source>
        <dbReference type="Pfam" id="PF02737"/>
    </source>
</evidence>
<dbReference type="Gene3D" id="3.40.50.720">
    <property type="entry name" value="NAD(P)-binding Rossmann-like Domain"/>
    <property type="match status" value="1"/>
</dbReference>
<keyword evidence="9" id="KW-0511">Multifunctional enzyme</keyword>
<dbReference type="RefSeq" id="WP_126701274.1">
    <property type="nucleotide sequence ID" value="NZ_RWKW01000069.1"/>
</dbReference>
<dbReference type="EMBL" id="RWKW01000069">
    <property type="protein sequence ID" value="RST85024.1"/>
    <property type="molecule type" value="Genomic_DNA"/>
</dbReference>
<dbReference type="InterPro" id="IPR050136">
    <property type="entry name" value="FA_oxidation_alpha_subunit"/>
</dbReference>
<dbReference type="UniPathway" id="UPA00659"/>
<dbReference type="FunFam" id="3.40.50.720:FF:000009">
    <property type="entry name" value="Fatty oxidation complex, alpha subunit"/>
    <property type="match status" value="1"/>
</dbReference>
<dbReference type="InterPro" id="IPR001753">
    <property type="entry name" value="Enoyl-CoA_hydra/iso"/>
</dbReference>
<protein>
    <submittedName>
        <fullName evidence="13">3-hydroxyacyl-CoA dehydrogenase</fullName>
    </submittedName>
</protein>
<keyword evidence="4" id="KW-0442">Lipid degradation</keyword>
<dbReference type="Gene3D" id="3.90.226.10">
    <property type="entry name" value="2-enoyl-CoA Hydratase, Chain A, domain 1"/>
    <property type="match status" value="1"/>
</dbReference>
<dbReference type="PANTHER" id="PTHR43612:SF3">
    <property type="entry name" value="TRIFUNCTIONAL ENZYME SUBUNIT ALPHA, MITOCHONDRIAL"/>
    <property type="match status" value="1"/>
</dbReference>
<evidence type="ECO:0000256" key="1">
    <source>
        <dbReference type="ARBA" id="ARBA00005005"/>
    </source>
</evidence>
<evidence type="ECO:0000256" key="4">
    <source>
        <dbReference type="ARBA" id="ARBA00022963"/>
    </source>
</evidence>
<evidence type="ECO:0000256" key="6">
    <source>
        <dbReference type="ARBA" id="ARBA00023027"/>
    </source>
</evidence>
<comment type="catalytic activity">
    <reaction evidence="10">
        <text>a (3S)-3-hydroxyacyl-CoA + NAD(+) = a 3-oxoacyl-CoA + NADH + H(+)</text>
        <dbReference type="Rhea" id="RHEA:22432"/>
        <dbReference type="ChEBI" id="CHEBI:15378"/>
        <dbReference type="ChEBI" id="CHEBI:57318"/>
        <dbReference type="ChEBI" id="CHEBI:57540"/>
        <dbReference type="ChEBI" id="CHEBI:57945"/>
        <dbReference type="ChEBI" id="CHEBI:90726"/>
        <dbReference type="EC" id="1.1.1.35"/>
    </reaction>
</comment>
<evidence type="ECO:0000313" key="13">
    <source>
        <dbReference type="EMBL" id="RST85024.1"/>
    </source>
</evidence>
<dbReference type="GO" id="GO:0070403">
    <property type="term" value="F:NAD+ binding"/>
    <property type="evidence" value="ECO:0007669"/>
    <property type="project" value="InterPro"/>
</dbReference>
<dbReference type="Pfam" id="PF02737">
    <property type="entry name" value="3HCDH_N"/>
    <property type="match status" value="1"/>
</dbReference>
<dbReference type="GO" id="GO:0004300">
    <property type="term" value="F:enoyl-CoA hydratase activity"/>
    <property type="evidence" value="ECO:0007669"/>
    <property type="project" value="TreeGrafter"/>
</dbReference>
<dbReference type="AlphaFoldDB" id="A0A429YUL3"/>
<dbReference type="OrthoDB" id="9803287at2"/>
<dbReference type="GO" id="GO:0006635">
    <property type="term" value="P:fatty acid beta-oxidation"/>
    <property type="evidence" value="ECO:0007669"/>
    <property type="project" value="UniProtKB-UniPathway"/>
</dbReference>
<dbReference type="SUPFAM" id="SSF51735">
    <property type="entry name" value="NAD(P)-binding Rossmann-fold domains"/>
    <property type="match status" value="1"/>
</dbReference>
<dbReference type="InterPro" id="IPR006108">
    <property type="entry name" value="3HC_DH_C"/>
</dbReference>
<reference evidence="13 14" key="1">
    <citation type="submission" date="2018-12" db="EMBL/GenBank/DDBJ databases">
        <title>Mesorhizobium carbonis sp. nov., isolated from coal mine water.</title>
        <authorList>
            <person name="Xin W."/>
            <person name="Xu Z."/>
            <person name="Xiang F."/>
            <person name="Zhang J."/>
            <person name="Xi L."/>
            <person name="Liu J."/>
        </authorList>
    </citation>
    <scope>NUCLEOTIDE SEQUENCE [LARGE SCALE GENOMIC DNA]</scope>
    <source>
        <strain evidence="13 14">B2.3</strain>
    </source>
</reference>
<evidence type="ECO:0000259" key="11">
    <source>
        <dbReference type="Pfam" id="PF00725"/>
    </source>
</evidence>
<keyword evidence="5" id="KW-0560">Oxidoreductase</keyword>
<dbReference type="PANTHER" id="PTHR43612">
    <property type="entry name" value="TRIFUNCTIONAL ENZYME SUBUNIT ALPHA"/>
    <property type="match status" value="1"/>
</dbReference>
<keyword evidence="14" id="KW-1185">Reference proteome</keyword>
<keyword evidence="6" id="KW-0520">NAD</keyword>
<evidence type="ECO:0000256" key="9">
    <source>
        <dbReference type="ARBA" id="ARBA00023268"/>
    </source>
</evidence>
<evidence type="ECO:0000256" key="10">
    <source>
        <dbReference type="ARBA" id="ARBA00049556"/>
    </source>
</evidence>
<evidence type="ECO:0000256" key="5">
    <source>
        <dbReference type="ARBA" id="ARBA00023002"/>
    </source>
</evidence>
<organism evidence="13 14">
    <name type="scientific">Aquibium carbonis</name>
    <dbReference type="NCBI Taxonomy" id="2495581"/>
    <lineage>
        <taxon>Bacteria</taxon>
        <taxon>Pseudomonadati</taxon>
        <taxon>Pseudomonadota</taxon>
        <taxon>Alphaproteobacteria</taxon>
        <taxon>Hyphomicrobiales</taxon>
        <taxon>Phyllobacteriaceae</taxon>
        <taxon>Aquibium</taxon>
    </lineage>
</organism>
<dbReference type="InterPro" id="IPR006176">
    <property type="entry name" value="3-OHacyl-CoA_DH_NAD-bd"/>
</dbReference>
<dbReference type="SUPFAM" id="SSF48179">
    <property type="entry name" value="6-phosphogluconate dehydrogenase C-terminal domain-like"/>
    <property type="match status" value="2"/>
</dbReference>
<feature type="domain" description="3-hydroxyacyl-CoA dehydrogenase C-terminal" evidence="11">
    <location>
        <begin position="486"/>
        <end position="583"/>
    </location>
</feature>
<dbReference type="InterPro" id="IPR029045">
    <property type="entry name" value="ClpP/crotonase-like_dom_sf"/>
</dbReference>
<sequence length="699" mass="72737">MISRTDLGGGVALLTIETAGPVNTLTKAFNHALLRLVDEIVADDAVTGIVITSAKDGFAAGGDLDELRAARTPADITAIVAPFLAAIRKLETCGRPVVAALNGTALGGGYELALGCHRRIAADRPDAVFGLPEAGLGLMPGAGGTQRLPRLIGMQAAADLILPGRTLDTAAALKAGLVDAVVPAGELLKACTDWIAANPGATQPFDRKGWTLPGLDPNTVEGRHFLTGAWARIRAKSAATNEAATAILHVLHHGLERSLDAGIAVETRQFARLAVSTGARNRMRVLHYGTRAARPSVKPDRSLRRIAVVGGGQMGTGIAYAAALAGLSVALVEASREKADEARGRIAALAERQVGRGRLSSDEAAALVGRIETSDSYDATADADMAIEAVFERLDVKQDVLRKLDAAMRPGATIASNTSTIPIGSLATALGDPSRMVGMHFFAPVEVMKLLEIVRADATSEKALRDARMIASAMRKTILTVNDGLGFYTSRVVSSLSSEGMTLVAEGVPPQVIDNLMTTAGFAIGAATLADLTKIPLLKDILTSMSGAGAPTSMQGSKAVDALAKLEAAGRVGRPTGQGLFDYAEDGAAPWPGLAAMFPAASTVPHEDVRSRLLVTQSLEAVRALEDGVLNDPLSGDVAAVLGWGYPVHLGGPFAYIDGVGASTIVDQARQLARDYGPRFEPPALLVRMARDGDRFHAL</sequence>
<keyword evidence="3" id="KW-0276">Fatty acid metabolism</keyword>
<evidence type="ECO:0000256" key="7">
    <source>
        <dbReference type="ARBA" id="ARBA00023098"/>
    </source>
</evidence>
<dbReference type="Proteomes" id="UP000278398">
    <property type="component" value="Unassembled WGS sequence"/>
</dbReference>
<dbReference type="Pfam" id="PF00725">
    <property type="entry name" value="3HCDH"/>
    <property type="match status" value="1"/>
</dbReference>
<gene>
    <name evidence="13" type="ORF">EJC49_17755</name>
</gene>
<evidence type="ECO:0000256" key="2">
    <source>
        <dbReference type="ARBA" id="ARBA00007005"/>
    </source>
</evidence>
<accession>A0A429YUL3</accession>
<dbReference type="CDD" id="cd06558">
    <property type="entry name" value="crotonase-like"/>
    <property type="match status" value="1"/>
</dbReference>
<dbReference type="Pfam" id="PF00378">
    <property type="entry name" value="ECH_1"/>
    <property type="match status" value="1"/>
</dbReference>